<dbReference type="PROSITE" id="PS51421">
    <property type="entry name" value="RAS"/>
    <property type="match status" value="1"/>
</dbReference>
<feature type="compositionally biased region" description="Low complexity" evidence="3">
    <location>
        <begin position="103"/>
        <end position="147"/>
    </location>
</feature>
<accession>A0AAE0HRB7</accession>
<gene>
    <name evidence="4" type="ORF">B0H64DRAFT_438384</name>
</gene>
<feature type="region of interest" description="Disordered" evidence="3">
    <location>
        <begin position="25"/>
        <end position="53"/>
    </location>
</feature>
<keyword evidence="2" id="KW-0342">GTP-binding</keyword>
<keyword evidence="1" id="KW-0547">Nucleotide-binding</keyword>
<feature type="region of interest" description="Disordered" evidence="3">
    <location>
        <begin position="103"/>
        <end position="192"/>
    </location>
</feature>
<evidence type="ECO:0000256" key="2">
    <source>
        <dbReference type="ARBA" id="ARBA00023134"/>
    </source>
</evidence>
<dbReference type="GeneID" id="87843290"/>
<reference evidence="4" key="1">
    <citation type="journal article" date="2023" name="Mol. Phylogenet. Evol.">
        <title>Genome-scale phylogeny and comparative genomics of the fungal order Sordariales.</title>
        <authorList>
            <person name="Hensen N."/>
            <person name="Bonometti L."/>
            <person name="Westerberg I."/>
            <person name="Brannstrom I.O."/>
            <person name="Guillou S."/>
            <person name="Cros-Aarteil S."/>
            <person name="Calhoun S."/>
            <person name="Haridas S."/>
            <person name="Kuo A."/>
            <person name="Mondo S."/>
            <person name="Pangilinan J."/>
            <person name="Riley R."/>
            <person name="LaButti K."/>
            <person name="Andreopoulos B."/>
            <person name="Lipzen A."/>
            <person name="Chen C."/>
            <person name="Yan M."/>
            <person name="Daum C."/>
            <person name="Ng V."/>
            <person name="Clum A."/>
            <person name="Steindorff A."/>
            <person name="Ohm R.A."/>
            <person name="Martin F."/>
            <person name="Silar P."/>
            <person name="Natvig D.O."/>
            <person name="Lalanne C."/>
            <person name="Gautier V."/>
            <person name="Ament-Velasquez S.L."/>
            <person name="Kruys A."/>
            <person name="Hutchinson M.I."/>
            <person name="Powell A.J."/>
            <person name="Barry K."/>
            <person name="Miller A.N."/>
            <person name="Grigoriev I.V."/>
            <person name="Debuchy R."/>
            <person name="Gladieux P."/>
            <person name="Hiltunen Thoren M."/>
            <person name="Johannesson H."/>
        </authorList>
    </citation>
    <scope>NUCLEOTIDE SEQUENCE</scope>
    <source>
        <strain evidence="4">CBS 168.71</strain>
    </source>
</reference>
<dbReference type="Proteomes" id="UP001278766">
    <property type="component" value="Unassembled WGS sequence"/>
</dbReference>
<dbReference type="GO" id="GO:0007165">
    <property type="term" value="P:signal transduction"/>
    <property type="evidence" value="ECO:0007669"/>
    <property type="project" value="InterPro"/>
</dbReference>
<dbReference type="AlphaFoldDB" id="A0AAE0HRB7"/>
<evidence type="ECO:0000256" key="3">
    <source>
        <dbReference type="SAM" id="MobiDB-lite"/>
    </source>
</evidence>
<reference evidence="4" key="2">
    <citation type="submission" date="2023-06" db="EMBL/GenBank/DDBJ databases">
        <authorList>
            <consortium name="Lawrence Berkeley National Laboratory"/>
            <person name="Haridas S."/>
            <person name="Hensen N."/>
            <person name="Bonometti L."/>
            <person name="Westerberg I."/>
            <person name="Brannstrom I.O."/>
            <person name="Guillou S."/>
            <person name="Cros-Aarteil S."/>
            <person name="Calhoun S."/>
            <person name="Kuo A."/>
            <person name="Mondo S."/>
            <person name="Pangilinan J."/>
            <person name="Riley R."/>
            <person name="Labutti K."/>
            <person name="Andreopoulos B."/>
            <person name="Lipzen A."/>
            <person name="Chen C."/>
            <person name="Yanf M."/>
            <person name="Daum C."/>
            <person name="Ng V."/>
            <person name="Clum A."/>
            <person name="Steindorff A."/>
            <person name="Ohm R."/>
            <person name="Martin F."/>
            <person name="Silar P."/>
            <person name="Natvig D."/>
            <person name="Lalanne C."/>
            <person name="Gautier V."/>
            <person name="Ament-Velasquez S.L."/>
            <person name="Kruys A."/>
            <person name="Hutchinson M.I."/>
            <person name="Powell A.J."/>
            <person name="Barry K."/>
            <person name="Miller A.N."/>
            <person name="Grigoriev I.V."/>
            <person name="Debuchy R."/>
            <person name="Gladieux P."/>
            <person name="Thoren M.H."/>
            <person name="Johannesson H."/>
        </authorList>
    </citation>
    <scope>NUCLEOTIDE SEQUENCE</scope>
    <source>
        <strain evidence="4">CBS 168.71</strain>
    </source>
</reference>
<dbReference type="SUPFAM" id="SSF52540">
    <property type="entry name" value="P-loop containing nucleoside triphosphate hydrolases"/>
    <property type="match status" value="1"/>
</dbReference>
<dbReference type="PROSITE" id="PS51419">
    <property type="entry name" value="RAB"/>
    <property type="match status" value="1"/>
</dbReference>
<dbReference type="GO" id="GO:0016020">
    <property type="term" value="C:membrane"/>
    <property type="evidence" value="ECO:0007669"/>
    <property type="project" value="InterPro"/>
</dbReference>
<dbReference type="GO" id="GO:0003924">
    <property type="term" value="F:GTPase activity"/>
    <property type="evidence" value="ECO:0007669"/>
    <property type="project" value="InterPro"/>
</dbReference>
<protein>
    <submittedName>
        <fullName evidence="4">Uncharacterized protein</fullName>
    </submittedName>
</protein>
<feature type="compositionally biased region" description="Low complexity" evidence="3">
    <location>
        <begin position="183"/>
        <end position="192"/>
    </location>
</feature>
<dbReference type="SMART" id="SM00173">
    <property type="entry name" value="RAS"/>
    <property type="match status" value="1"/>
</dbReference>
<keyword evidence="5" id="KW-1185">Reference proteome</keyword>
<name>A0AAE0HRB7_9PEZI</name>
<dbReference type="GO" id="GO:0005525">
    <property type="term" value="F:GTP binding"/>
    <property type="evidence" value="ECO:0007669"/>
    <property type="project" value="UniProtKB-KW"/>
</dbReference>
<proteinExistence type="predicted"/>
<feature type="compositionally biased region" description="Basic and acidic residues" evidence="3">
    <location>
        <begin position="29"/>
        <end position="52"/>
    </location>
</feature>
<organism evidence="4 5">
    <name type="scientific">Chaetomium fimeti</name>
    <dbReference type="NCBI Taxonomy" id="1854472"/>
    <lineage>
        <taxon>Eukaryota</taxon>
        <taxon>Fungi</taxon>
        <taxon>Dikarya</taxon>
        <taxon>Ascomycota</taxon>
        <taxon>Pezizomycotina</taxon>
        <taxon>Sordariomycetes</taxon>
        <taxon>Sordariomycetidae</taxon>
        <taxon>Sordariales</taxon>
        <taxon>Chaetomiaceae</taxon>
        <taxon>Chaetomium</taxon>
    </lineage>
</organism>
<evidence type="ECO:0000313" key="5">
    <source>
        <dbReference type="Proteomes" id="UP001278766"/>
    </source>
</evidence>
<dbReference type="InterPro" id="IPR027417">
    <property type="entry name" value="P-loop_NTPase"/>
</dbReference>
<dbReference type="InterPro" id="IPR020849">
    <property type="entry name" value="Small_GTPase_Ras-type"/>
</dbReference>
<comment type="caution">
    <text evidence="4">The sequence shown here is derived from an EMBL/GenBank/DDBJ whole genome shotgun (WGS) entry which is preliminary data.</text>
</comment>
<evidence type="ECO:0000256" key="1">
    <source>
        <dbReference type="ARBA" id="ARBA00022741"/>
    </source>
</evidence>
<evidence type="ECO:0000313" key="4">
    <source>
        <dbReference type="EMBL" id="KAK3301298.1"/>
    </source>
</evidence>
<dbReference type="Pfam" id="PF00071">
    <property type="entry name" value="Ras"/>
    <property type="match status" value="1"/>
</dbReference>
<dbReference type="InterPro" id="IPR001806">
    <property type="entry name" value="Small_GTPase"/>
</dbReference>
<dbReference type="EMBL" id="JAUEPN010000001">
    <property type="protein sequence ID" value="KAK3301298.1"/>
    <property type="molecule type" value="Genomic_DNA"/>
</dbReference>
<dbReference type="Gene3D" id="3.40.50.300">
    <property type="entry name" value="P-loop containing nucleotide triphosphate hydrolases"/>
    <property type="match status" value="2"/>
</dbReference>
<sequence>MVNSLVWSPEEAKYLKAIFRWQETEPSLDEERKRQQAEEDERRRQQEEKPAGEFRVLVIGGRGTGKTAILTRFGQGTFHGETEPPDPFYERGCRHPITLEVTPTSALPTSATAHALTTSSPTTTIPTPKGTTTKSYSVPHLSSSKQPSSPPLKHHHNNHHNHNHNHNNHYNHHHHQPTPQNPTPKQQTQTQTQTYLIDALEMPSNQLLSNPLLAQALSITEAAVLVYSARDAASLQLAQGLAEFMREHFAPASPTSVRSGGVGGVDRGRAYPIVLVGNKSEVEDAGGDGGGGGEEKVVVSRAVGLRAARGMGVAGCGVADVPFLEVSAKTGEGVVEVFEVVGREVLRVRRAVRERREVAERERLMSAVGSVQTAGGEGRRRWRALWRTLFGRREVVEGAR</sequence>
<feature type="compositionally biased region" description="Basic residues" evidence="3">
    <location>
        <begin position="152"/>
        <end position="176"/>
    </location>
</feature>
<dbReference type="PANTHER" id="PTHR24070">
    <property type="entry name" value="RAS, DI-RAS, AND RHEB FAMILY MEMBERS OF SMALL GTPASE SUPERFAMILY"/>
    <property type="match status" value="1"/>
</dbReference>
<dbReference type="RefSeq" id="XP_062664812.1">
    <property type="nucleotide sequence ID" value="XM_062806342.1"/>
</dbReference>